<evidence type="ECO:0000313" key="3">
    <source>
        <dbReference type="Proteomes" id="UP000801492"/>
    </source>
</evidence>
<organism evidence="2 3">
    <name type="scientific">Ignelater luminosus</name>
    <name type="common">Cucubano</name>
    <name type="synonym">Pyrophorus luminosus</name>
    <dbReference type="NCBI Taxonomy" id="2038154"/>
    <lineage>
        <taxon>Eukaryota</taxon>
        <taxon>Metazoa</taxon>
        <taxon>Ecdysozoa</taxon>
        <taxon>Arthropoda</taxon>
        <taxon>Hexapoda</taxon>
        <taxon>Insecta</taxon>
        <taxon>Pterygota</taxon>
        <taxon>Neoptera</taxon>
        <taxon>Endopterygota</taxon>
        <taxon>Coleoptera</taxon>
        <taxon>Polyphaga</taxon>
        <taxon>Elateriformia</taxon>
        <taxon>Elateroidea</taxon>
        <taxon>Elateridae</taxon>
        <taxon>Agrypninae</taxon>
        <taxon>Pyrophorini</taxon>
        <taxon>Ignelater</taxon>
    </lineage>
</organism>
<accession>A0A8K0CNZ7</accession>
<dbReference type="SUPFAM" id="SSF53300">
    <property type="entry name" value="vWA-like"/>
    <property type="match status" value="1"/>
</dbReference>
<dbReference type="InterPro" id="IPR036465">
    <property type="entry name" value="vWFA_dom_sf"/>
</dbReference>
<keyword evidence="3" id="KW-1185">Reference proteome</keyword>
<comment type="caution">
    <text evidence="2">The sequence shown here is derived from an EMBL/GenBank/DDBJ whole genome shotgun (WGS) entry which is preliminary data.</text>
</comment>
<dbReference type="EMBL" id="VTPC01043918">
    <property type="protein sequence ID" value="KAF2890915.1"/>
    <property type="molecule type" value="Genomic_DNA"/>
</dbReference>
<dbReference type="OrthoDB" id="8194732at2759"/>
<dbReference type="AlphaFoldDB" id="A0A8K0CNZ7"/>
<evidence type="ECO:0000259" key="1">
    <source>
        <dbReference type="Pfam" id="PF00092"/>
    </source>
</evidence>
<feature type="domain" description="VWFA" evidence="1">
    <location>
        <begin position="122"/>
        <end position="222"/>
    </location>
</feature>
<name>A0A8K0CNZ7_IGNLU</name>
<dbReference type="Pfam" id="PF00092">
    <property type="entry name" value="VWA"/>
    <property type="match status" value="1"/>
</dbReference>
<dbReference type="Proteomes" id="UP000801492">
    <property type="component" value="Unassembled WGS sequence"/>
</dbReference>
<proteinExistence type="predicted"/>
<gene>
    <name evidence="2" type="ORF">ILUMI_15258</name>
</gene>
<protein>
    <recommendedName>
        <fullName evidence="1">VWFA domain-containing protein</fullName>
    </recommendedName>
</protein>
<feature type="non-terminal residue" evidence="2">
    <location>
        <position position="1"/>
    </location>
</feature>
<dbReference type="InterPro" id="IPR002035">
    <property type="entry name" value="VWF_A"/>
</dbReference>
<dbReference type="Gene3D" id="3.40.50.410">
    <property type="entry name" value="von Willebrand factor, type A domain"/>
    <property type="match status" value="1"/>
</dbReference>
<evidence type="ECO:0000313" key="2">
    <source>
        <dbReference type="EMBL" id="KAF2890915.1"/>
    </source>
</evidence>
<reference evidence="2" key="1">
    <citation type="submission" date="2019-08" db="EMBL/GenBank/DDBJ databases">
        <title>The genome of the North American firefly Photinus pyralis.</title>
        <authorList>
            <consortium name="Photinus pyralis genome working group"/>
            <person name="Fallon T.R."/>
            <person name="Sander Lower S.E."/>
            <person name="Weng J.-K."/>
        </authorList>
    </citation>
    <scope>NUCLEOTIDE SEQUENCE</scope>
    <source>
        <strain evidence="2">TRF0915ILg1</strain>
        <tissue evidence="2">Whole body</tissue>
    </source>
</reference>
<dbReference type="GO" id="GO:0032991">
    <property type="term" value="C:protein-containing complex"/>
    <property type="evidence" value="ECO:0007669"/>
    <property type="project" value="UniProtKB-ARBA"/>
</dbReference>
<sequence>MNFWVNSEKDCSELNVANENIGVSQECSKQQGFICEIICSTPHLADEAQRTTWNCEEENLECSIDCKKETILIGSDIITCTNIGWVTNTNKTTYIPYCHDENAAIKDMVDKLHFLTSKASGVLFIVDESYSVTIPEWWIQLQFVASMIQVLPISANLSVGVLMFSGTVSMPVPYNATDTCSVLNVLYNLRPHKDRDFTFFKEAFEEADRQIRSYHNNRPTLICKVFINYNNNGLLFEIK</sequence>